<evidence type="ECO:0000259" key="15">
    <source>
        <dbReference type="PROSITE" id="PS51103"/>
    </source>
</evidence>
<feature type="transmembrane region" description="Helical" evidence="12">
    <location>
        <begin position="380"/>
        <end position="400"/>
    </location>
</feature>
<evidence type="ECO:0000256" key="5">
    <source>
        <dbReference type="ARBA" id="ARBA00022679"/>
    </source>
</evidence>
<dbReference type="SUPFAM" id="SSF51261">
    <property type="entry name" value="Duplicated hybrid motif"/>
    <property type="match status" value="1"/>
</dbReference>
<evidence type="ECO:0000256" key="1">
    <source>
        <dbReference type="ARBA" id="ARBA00004651"/>
    </source>
</evidence>
<dbReference type="CDD" id="cd00212">
    <property type="entry name" value="PTS_IIB_glc"/>
    <property type="match status" value="1"/>
</dbReference>
<name>A0ABU9VDV5_9BACI</name>
<feature type="transmembrane region" description="Helical" evidence="12">
    <location>
        <begin position="286"/>
        <end position="305"/>
    </location>
</feature>
<evidence type="ECO:0000256" key="8">
    <source>
        <dbReference type="ARBA" id="ARBA00022777"/>
    </source>
</evidence>
<feature type="domain" description="PTS EIIC type-1" evidence="15">
    <location>
        <begin position="104"/>
        <end position="453"/>
    </location>
</feature>
<feature type="transmembrane region" description="Helical" evidence="12">
    <location>
        <begin position="239"/>
        <end position="257"/>
    </location>
</feature>
<dbReference type="InterPro" id="IPR018113">
    <property type="entry name" value="PTrfase_EIIB_Cys"/>
</dbReference>
<dbReference type="NCBIfam" id="TIGR00830">
    <property type="entry name" value="PTBA"/>
    <property type="match status" value="1"/>
</dbReference>
<keyword evidence="8" id="KW-0418">Kinase</keyword>
<feature type="transmembrane region" description="Helical" evidence="12">
    <location>
        <begin position="102"/>
        <end position="123"/>
    </location>
</feature>
<evidence type="ECO:0000256" key="4">
    <source>
        <dbReference type="ARBA" id="ARBA00022597"/>
    </source>
</evidence>
<evidence type="ECO:0000313" key="16">
    <source>
        <dbReference type="EMBL" id="MEN0642080.1"/>
    </source>
</evidence>
<keyword evidence="5 16" id="KW-0808">Transferase</keyword>
<dbReference type="RefSeq" id="WP_343129238.1">
    <property type="nucleotide sequence ID" value="NZ_JBCITK010000001.1"/>
</dbReference>
<dbReference type="PANTHER" id="PTHR30175:SF1">
    <property type="entry name" value="PTS SYSTEM ARBUTIN-, CELLOBIOSE-, AND SALICIN-SPECIFIC EIIBC COMPONENT-RELATED"/>
    <property type="match status" value="1"/>
</dbReference>
<dbReference type="Gene3D" id="2.70.70.10">
    <property type="entry name" value="Glucose Permease (Domain IIA)"/>
    <property type="match status" value="1"/>
</dbReference>
<keyword evidence="9 12" id="KW-1133">Transmembrane helix</keyword>
<evidence type="ECO:0000256" key="9">
    <source>
        <dbReference type="ARBA" id="ARBA00022989"/>
    </source>
</evidence>
<keyword evidence="7 12" id="KW-0812">Transmembrane</keyword>
<dbReference type="Pfam" id="PF00358">
    <property type="entry name" value="PTS_EIIA_1"/>
    <property type="match status" value="1"/>
</dbReference>
<comment type="caution">
    <text evidence="16">The sequence shown here is derived from an EMBL/GenBank/DDBJ whole genome shotgun (WGS) entry which is preliminary data.</text>
</comment>
<dbReference type="EMBL" id="JBCITK010000001">
    <property type="protein sequence ID" value="MEN0642080.1"/>
    <property type="molecule type" value="Genomic_DNA"/>
</dbReference>
<dbReference type="Gene3D" id="3.30.1360.60">
    <property type="entry name" value="Glucose permease domain IIB"/>
    <property type="match status" value="1"/>
</dbReference>
<feature type="transmembrane region" description="Helical" evidence="12">
    <location>
        <begin position="325"/>
        <end position="344"/>
    </location>
</feature>
<accession>A0ABU9VDV5</accession>
<feature type="transmembrane region" description="Helical" evidence="12">
    <location>
        <begin position="420"/>
        <end position="443"/>
    </location>
</feature>
<dbReference type="GO" id="GO:0016740">
    <property type="term" value="F:transferase activity"/>
    <property type="evidence" value="ECO:0007669"/>
    <property type="project" value="UniProtKB-KW"/>
</dbReference>
<comment type="subcellular location">
    <subcellularLocation>
        <location evidence="1">Cell membrane</location>
        <topology evidence="1">Multi-pass membrane protein</topology>
    </subcellularLocation>
</comment>
<feature type="domain" description="PTS EIIB type-1" evidence="14">
    <location>
        <begin position="4"/>
        <end position="86"/>
    </location>
</feature>
<evidence type="ECO:0000259" key="14">
    <source>
        <dbReference type="PROSITE" id="PS51098"/>
    </source>
</evidence>
<evidence type="ECO:0000256" key="10">
    <source>
        <dbReference type="ARBA" id="ARBA00023136"/>
    </source>
</evidence>
<dbReference type="SUPFAM" id="SSF55604">
    <property type="entry name" value="Glucose permease domain IIB"/>
    <property type="match status" value="1"/>
</dbReference>
<dbReference type="NCBIfam" id="TIGR01995">
    <property type="entry name" value="PTS-II-ABC-beta"/>
    <property type="match status" value="1"/>
</dbReference>
<dbReference type="PROSITE" id="PS00371">
    <property type="entry name" value="PTS_EIIA_TYPE_1_HIS"/>
    <property type="match status" value="1"/>
</dbReference>
<proteinExistence type="predicted"/>
<dbReference type="InterPro" id="IPR050558">
    <property type="entry name" value="PTS_Sugar-Specific_Components"/>
</dbReference>
<dbReference type="PANTHER" id="PTHR30175">
    <property type="entry name" value="PHOSPHOTRANSFERASE SYSTEM TRANSPORT PROTEIN"/>
    <property type="match status" value="1"/>
</dbReference>
<dbReference type="InterPro" id="IPR003352">
    <property type="entry name" value="PTS_EIIC"/>
</dbReference>
<dbReference type="InterPro" id="IPR011055">
    <property type="entry name" value="Dup_hybrid_motif"/>
</dbReference>
<dbReference type="Pfam" id="PF00367">
    <property type="entry name" value="PTS_EIIB"/>
    <property type="match status" value="1"/>
</dbReference>
<keyword evidence="10 12" id="KW-0472">Membrane</keyword>
<feature type="transmembrane region" description="Helical" evidence="12">
    <location>
        <begin position="198"/>
        <end position="227"/>
    </location>
</feature>
<keyword evidence="6" id="KW-0598">Phosphotransferase system</keyword>
<dbReference type="PROSITE" id="PS01035">
    <property type="entry name" value="PTS_EIIB_TYPE_1_CYS"/>
    <property type="match status" value="1"/>
</dbReference>
<keyword evidence="17" id="KW-1185">Reference proteome</keyword>
<feature type="domain" description="PTS EIIA type-1" evidence="13">
    <location>
        <begin position="486"/>
        <end position="590"/>
    </location>
</feature>
<keyword evidence="3" id="KW-1003">Cell membrane</keyword>
<sequence length="616" mass="66127">MDQKKLAQNILNEVGGEENVRHVIHCATRLRFTLKDYSKPNRKEIEQLDGVLSVVESGGTFQVVIGNNVSDIYKEVLNQTSLGEQKDDNGEDNSEQSLLNRFIDVISSIFSPLLGVLAGAGLLKGLLALFTTTGLLTTDSGTYRILFAASDGFFYFLPIFLALTAAKRFNANQFLAMAIASALVYPDITAMLDNGESISFLGLPVILMKYATTVIPILLSIFALSYVEKFLKKLFHESIRGLLVPLLSLVIMVPLTLLVLGPVGTSVSTGIAAVVSWTYELSPTMTGVLIGGSFQLLVMFGLHWGLIPVMLNNLSLYGRDPIGPLYGPAVVAQAGAALGVFLKIKDKKMKGISLSACITGLFGITEPAIYGVNLKLKKPFIAALISGAIGGGIAGYFQASALTLAPKSILTFPVFIGPGFWGYVVGFFVAFILSVVLTYILGFEEPSAPSEKKQDKQSGSDKSQLSEDIIASPLKGKAIKLSEVKDDAFSSEAMGKGMAIIPEEGKLYSPVEGELTMAFPTGHAYGLTSNTGIEVLIHLGIDTVQLQGEHFNPVVKSGEKVKQGDLLATFDLNALKEKGFDMSTPVIITNTSSYLDVIKVAEEQVDKNQSILTIVK</sequence>
<dbReference type="PROSITE" id="PS51093">
    <property type="entry name" value="PTS_EIIA_TYPE_1"/>
    <property type="match status" value="1"/>
</dbReference>
<evidence type="ECO:0000256" key="7">
    <source>
        <dbReference type="ARBA" id="ARBA00022692"/>
    </source>
</evidence>
<evidence type="ECO:0000256" key="12">
    <source>
        <dbReference type="SAM" id="Phobius"/>
    </source>
</evidence>
<evidence type="ECO:0000256" key="2">
    <source>
        <dbReference type="ARBA" id="ARBA00022448"/>
    </source>
</evidence>
<dbReference type="PROSITE" id="PS51098">
    <property type="entry name" value="PTS_EIIB_TYPE_1"/>
    <property type="match status" value="1"/>
</dbReference>
<dbReference type="InterPro" id="IPR001996">
    <property type="entry name" value="PTS_IIB_1"/>
</dbReference>
<dbReference type="EC" id="2.7.1.-" evidence="16"/>
<dbReference type="InterPro" id="IPR013013">
    <property type="entry name" value="PTS_EIIC_1"/>
</dbReference>
<protein>
    <submittedName>
        <fullName evidence="16">Beta-glucoside-specific PTS transporter subunit IIABC</fullName>
        <ecNumber evidence="16">2.7.1.-</ecNumber>
    </submittedName>
</protein>
<organism evidence="16 17">
    <name type="scientific">Alkalicoccobacillus gibsonii</name>
    <dbReference type="NCBI Taxonomy" id="79881"/>
    <lineage>
        <taxon>Bacteria</taxon>
        <taxon>Bacillati</taxon>
        <taxon>Bacillota</taxon>
        <taxon>Bacilli</taxon>
        <taxon>Bacillales</taxon>
        <taxon>Bacillaceae</taxon>
        <taxon>Alkalicoccobacillus</taxon>
    </lineage>
</organism>
<dbReference type="InterPro" id="IPR036878">
    <property type="entry name" value="Glu_permease_IIB"/>
</dbReference>
<evidence type="ECO:0000256" key="3">
    <source>
        <dbReference type="ARBA" id="ARBA00022475"/>
    </source>
</evidence>
<evidence type="ECO:0000256" key="11">
    <source>
        <dbReference type="PROSITE-ProRule" id="PRU00421"/>
    </source>
</evidence>
<feature type="transmembrane region" description="Helical" evidence="12">
    <location>
        <begin position="143"/>
        <end position="162"/>
    </location>
</feature>
<gene>
    <name evidence="16" type="ORF">MKY91_02740</name>
</gene>
<keyword evidence="2" id="KW-0813">Transport</keyword>
<dbReference type="Pfam" id="PF02378">
    <property type="entry name" value="PTS_EIIC"/>
    <property type="match status" value="1"/>
</dbReference>
<dbReference type="InterPro" id="IPR001127">
    <property type="entry name" value="PTS_EIIA_1_perm"/>
</dbReference>
<dbReference type="InterPro" id="IPR011297">
    <property type="entry name" value="PTS_IIABC_b_glu"/>
</dbReference>
<evidence type="ECO:0000256" key="6">
    <source>
        <dbReference type="ARBA" id="ARBA00022683"/>
    </source>
</evidence>
<keyword evidence="4" id="KW-0762">Sugar transport</keyword>
<dbReference type="PROSITE" id="PS51103">
    <property type="entry name" value="PTS_EIIC_TYPE_1"/>
    <property type="match status" value="1"/>
</dbReference>
<feature type="active site" description="Phosphocysteine intermediate; for EIIB activity" evidence="11">
    <location>
        <position position="26"/>
    </location>
</feature>
<dbReference type="Proteomes" id="UP001418796">
    <property type="component" value="Unassembled WGS sequence"/>
</dbReference>
<evidence type="ECO:0000313" key="17">
    <source>
        <dbReference type="Proteomes" id="UP001418796"/>
    </source>
</evidence>
<reference evidence="16 17" key="1">
    <citation type="submission" date="2024-03" db="EMBL/GenBank/DDBJ databases">
        <title>Bacilli Hybrid Assemblies.</title>
        <authorList>
            <person name="Kovac J."/>
        </authorList>
    </citation>
    <scope>NUCLEOTIDE SEQUENCE [LARGE SCALE GENOMIC DNA]</scope>
    <source>
        <strain evidence="16 17">FSL R7-0666</strain>
    </source>
</reference>
<evidence type="ECO:0000259" key="13">
    <source>
        <dbReference type="PROSITE" id="PS51093"/>
    </source>
</evidence>